<feature type="domain" description="B30.2/SPRY" evidence="1">
    <location>
        <begin position="16"/>
        <end position="214"/>
    </location>
</feature>
<dbReference type="PROSITE" id="PS50188">
    <property type="entry name" value="B302_SPRY"/>
    <property type="match status" value="2"/>
</dbReference>
<dbReference type="AlphaFoldDB" id="A0A8K0FXF3"/>
<dbReference type="Proteomes" id="UP000801492">
    <property type="component" value="Unassembled WGS sequence"/>
</dbReference>
<dbReference type="Pfam" id="PF00622">
    <property type="entry name" value="SPRY"/>
    <property type="match status" value="2"/>
</dbReference>
<name>A0A8K0FXF3_IGNLU</name>
<dbReference type="InterPro" id="IPR013320">
    <property type="entry name" value="ConA-like_dom_sf"/>
</dbReference>
<dbReference type="InterPro" id="IPR043136">
    <property type="entry name" value="B30.2/SPRY_sf"/>
</dbReference>
<dbReference type="PANTHER" id="PTHR12245:SF11">
    <property type="entry name" value="PROTEIN GUSTAVUS"/>
    <property type="match status" value="1"/>
</dbReference>
<dbReference type="InterPro" id="IPR001870">
    <property type="entry name" value="B30.2/SPRY"/>
</dbReference>
<comment type="caution">
    <text evidence="2">The sequence shown here is derived from an EMBL/GenBank/DDBJ whole genome shotgun (WGS) entry which is preliminary data.</text>
</comment>
<accession>A0A8K0FXF3</accession>
<evidence type="ECO:0000313" key="2">
    <source>
        <dbReference type="EMBL" id="KAF2883785.1"/>
    </source>
</evidence>
<organism evidence="2 3">
    <name type="scientific">Ignelater luminosus</name>
    <name type="common">Cucubano</name>
    <name type="synonym">Pyrophorus luminosus</name>
    <dbReference type="NCBI Taxonomy" id="2038154"/>
    <lineage>
        <taxon>Eukaryota</taxon>
        <taxon>Metazoa</taxon>
        <taxon>Ecdysozoa</taxon>
        <taxon>Arthropoda</taxon>
        <taxon>Hexapoda</taxon>
        <taxon>Insecta</taxon>
        <taxon>Pterygota</taxon>
        <taxon>Neoptera</taxon>
        <taxon>Endopterygota</taxon>
        <taxon>Coleoptera</taxon>
        <taxon>Polyphaga</taxon>
        <taxon>Elateriformia</taxon>
        <taxon>Elateroidea</taxon>
        <taxon>Elateridae</taxon>
        <taxon>Agrypninae</taxon>
        <taxon>Pyrophorini</taxon>
        <taxon>Ignelater</taxon>
    </lineage>
</organism>
<dbReference type="GO" id="GO:0043161">
    <property type="term" value="P:proteasome-mediated ubiquitin-dependent protein catabolic process"/>
    <property type="evidence" value="ECO:0007669"/>
    <property type="project" value="TreeGrafter"/>
</dbReference>
<dbReference type="SUPFAM" id="SSF49899">
    <property type="entry name" value="Concanavalin A-like lectins/glucanases"/>
    <property type="match status" value="2"/>
</dbReference>
<gene>
    <name evidence="2" type="ORF">ILUMI_22371</name>
</gene>
<dbReference type="SMART" id="SM00449">
    <property type="entry name" value="SPRY"/>
    <property type="match status" value="2"/>
</dbReference>
<evidence type="ECO:0000259" key="1">
    <source>
        <dbReference type="PROSITE" id="PS50188"/>
    </source>
</evidence>
<dbReference type="EMBL" id="VTPC01090290">
    <property type="protein sequence ID" value="KAF2883785.1"/>
    <property type="molecule type" value="Genomic_DNA"/>
</dbReference>
<sequence>MFTHFPPRSAEAKHSFEMIQLVKSLSPPLDHQINNYNWNKEDSSPNIYVDPGNESTFCKLCEEPSTDCIRGKHSFESGIHAWRITWNPSHRGMYSIVGVATAEAPLHELGEKILVGSSRASWGWDLNTNLLYHNSSNDSTGKKYPGFIKDDARIIVPEDITVLLNMEEGTLAYIINKFYLGIAFHDLKGLKLFPIVNVTKHDARVTLEYLGGLTSEEVRDSALRTAAGIALLLSTVSVISVENRPLRSTERAQLNTNSKLHLNEGRRKGRVGLQVIIINIAFIDFLYLQIDLLENLARPPPFLLEIFSWNKNDCSPNITVQENNEFVLYKDFNGSTTDCVRGKYGFDSGINAWKISWKPSQRGPYPIVGVATIDSPLHAMGVKMLVGNNNTSWGWDIDMNLLHHNTTPNQGILYPRFMIKGTNMSVSEDLILMLNMEEGTLSYFANGYYLGVAFDDLKGKKLYPVVNVTSQRCKIEMTYLGGLL</sequence>
<evidence type="ECO:0000313" key="3">
    <source>
        <dbReference type="Proteomes" id="UP000801492"/>
    </source>
</evidence>
<reference evidence="2" key="1">
    <citation type="submission" date="2019-08" db="EMBL/GenBank/DDBJ databases">
        <title>The genome of the North American firefly Photinus pyralis.</title>
        <authorList>
            <consortium name="Photinus pyralis genome working group"/>
            <person name="Fallon T.R."/>
            <person name="Sander Lower S.E."/>
            <person name="Weng J.-K."/>
        </authorList>
    </citation>
    <scope>NUCLEOTIDE SEQUENCE</scope>
    <source>
        <strain evidence="2">TRF0915ILg1</strain>
        <tissue evidence="2">Whole body</tissue>
    </source>
</reference>
<dbReference type="InterPro" id="IPR003877">
    <property type="entry name" value="SPRY_dom"/>
</dbReference>
<keyword evidence="3" id="KW-1185">Reference proteome</keyword>
<proteinExistence type="predicted"/>
<feature type="domain" description="B30.2/SPRY" evidence="1">
    <location>
        <begin position="286"/>
        <end position="484"/>
    </location>
</feature>
<protein>
    <recommendedName>
        <fullName evidence="1">B30.2/SPRY domain-containing protein</fullName>
    </recommendedName>
</protein>
<dbReference type="PANTHER" id="PTHR12245">
    <property type="entry name" value="SPRY DOMAIN CONTAINING SOCS BOX PROTEIN"/>
    <property type="match status" value="1"/>
</dbReference>
<dbReference type="OrthoDB" id="5547302at2759"/>
<dbReference type="Gene3D" id="2.60.120.920">
    <property type="match status" value="2"/>
</dbReference>
<dbReference type="InterPro" id="IPR050672">
    <property type="entry name" value="FBXO45-Fsn/SPSB_families"/>
</dbReference>
<dbReference type="GO" id="GO:0019005">
    <property type="term" value="C:SCF ubiquitin ligase complex"/>
    <property type="evidence" value="ECO:0007669"/>
    <property type="project" value="TreeGrafter"/>
</dbReference>